<dbReference type="AlphaFoldDB" id="A0A7R8W9F9"/>
<accession>A0A7R8W9F9</accession>
<name>A0A7R8W9F9_9CRUS</name>
<evidence type="ECO:0000313" key="1">
    <source>
        <dbReference type="EMBL" id="CAD7227395.1"/>
    </source>
</evidence>
<sequence length="160" mass="17501">MKSLRIPELLMFLGHRMLTLKTMPLSLNPMQNPGRIPAISFLRYFCLVPPRMSRRDSHVLKVDLCSIGCASEFFHTGFDVVFVSPHRCELRVKINPPRRALVSSAPVTSSTTVTSSSTTITSSSTTKTSSVTSSTTVTSSAAISSTSATISLGFRFRVDR</sequence>
<organism evidence="1">
    <name type="scientific">Cyprideis torosa</name>
    <dbReference type="NCBI Taxonomy" id="163714"/>
    <lineage>
        <taxon>Eukaryota</taxon>
        <taxon>Metazoa</taxon>
        <taxon>Ecdysozoa</taxon>
        <taxon>Arthropoda</taxon>
        <taxon>Crustacea</taxon>
        <taxon>Oligostraca</taxon>
        <taxon>Ostracoda</taxon>
        <taxon>Podocopa</taxon>
        <taxon>Podocopida</taxon>
        <taxon>Cytherocopina</taxon>
        <taxon>Cytheroidea</taxon>
        <taxon>Cytherideidae</taxon>
        <taxon>Cyprideis</taxon>
    </lineage>
</organism>
<dbReference type="EMBL" id="OB661122">
    <property type="protein sequence ID" value="CAD7227395.1"/>
    <property type="molecule type" value="Genomic_DNA"/>
</dbReference>
<proteinExistence type="predicted"/>
<reference evidence="1" key="1">
    <citation type="submission" date="2020-11" db="EMBL/GenBank/DDBJ databases">
        <authorList>
            <person name="Tran Van P."/>
        </authorList>
    </citation>
    <scope>NUCLEOTIDE SEQUENCE</scope>
</reference>
<gene>
    <name evidence="1" type="ORF">CTOB1V02_LOCUS5303</name>
</gene>
<protein>
    <submittedName>
        <fullName evidence="1">Uncharacterized protein</fullName>
    </submittedName>
</protein>